<comment type="caution">
    <text evidence="2">The sequence shown here is derived from an EMBL/GenBank/DDBJ whole genome shotgun (WGS) entry which is preliminary data.</text>
</comment>
<keyword evidence="1" id="KW-0732">Signal</keyword>
<accession>A0ABD6F0Y7</accession>
<feature type="chain" id="PRO_5044782817" description="Glycine-rich protein" evidence="1">
    <location>
        <begin position="24"/>
        <end position="89"/>
    </location>
</feature>
<evidence type="ECO:0000313" key="3">
    <source>
        <dbReference type="Proteomes" id="UP001608902"/>
    </source>
</evidence>
<gene>
    <name evidence="2" type="ORF">AB6A40_009601</name>
</gene>
<feature type="signal peptide" evidence="1">
    <location>
        <begin position="1"/>
        <end position="23"/>
    </location>
</feature>
<reference evidence="2 3" key="1">
    <citation type="submission" date="2024-08" db="EMBL/GenBank/DDBJ databases">
        <title>Gnathostoma spinigerum genome.</title>
        <authorList>
            <person name="Gonzalez-Bertolin B."/>
            <person name="Monzon S."/>
            <person name="Zaballos A."/>
            <person name="Jimenez P."/>
            <person name="Dekumyoy P."/>
            <person name="Varona S."/>
            <person name="Cuesta I."/>
            <person name="Sumanam S."/>
            <person name="Adisakwattana P."/>
            <person name="Gasser R.B."/>
            <person name="Hernandez-Gonzalez A."/>
            <person name="Young N.D."/>
            <person name="Perteguer M.J."/>
        </authorList>
    </citation>
    <scope>NUCLEOTIDE SEQUENCE [LARGE SCALE GENOMIC DNA]</scope>
    <source>
        <strain evidence="2">AL3</strain>
        <tissue evidence="2">Liver</tissue>
    </source>
</reference>
<evidence type="ECO:0000313" key="2">
    <source>
        <dbReference type="EMBL" id="MFH4982892.1"/>
    </source>
</evidence>
<protein>
    <recommendedName>
        <fullName evidence="4">Glycine-rich protein</fullName>
    </recommendedName>
</protein>
<name>A0ABD6F0Y7_9BILA</name>
<organism evidence="2 3">
    <name type="scientific">Gnathostoma spinigerum</name>
    <dbReference type="NCBI Taxonomy" id="75299"/>
    <lineage>
        <taxon>Eukaryota</taxon>
        <taxon>Metazoa</taxon>
        <taxon>Ecdysozoa</taxon>
        <taxon>Nematoda</taxon>
        <taxon>Chromadorea</taxon>
        <taxon>Rhabditida</taxon>
        <taxon>Spirurina</taxon>
        <taxon>Gnathostomatomorpha</taxon>
        <taxon>Gnathostomatoidea</taxon>
        <taxon>Gnathostomatidae</taxon>
        <taxon>Gnathostoma</taxon>
    </lineage>
</organism>
<evidence type="ECO:0008006" key="4">
    <source>
        <dbReference type="Google" id="ProtNLM"/>
    </source>
</evidence>
<dbReference type="AlphaFoldDB" id="A0ABD6F0Y7"/>
<keyword evidence="3" id="KW-1185">Reference proteome</keyword>
<proteinExistence type="predicted"/>
<dbReference type="Proteomes" id="UP001608902">
    <property type="component" value="Unassembled WGS sequence"/>
</dbReference>
<dbReference type="EMBL" id="JBGFUD010010404">
    <property type="protein sequence ID" value="MFH4982892.1"/>
    <property type="molecule type" value="Genomic_DNA"/>
</dbReference>
<sequence>MTAKSLILYVLLNCILLETSVHARNVENFFRETILTREKRQWGYGSYGYPFGGYGSYGGGGFYGGYGNGIDNNNGGVDINNINNFDLVF</sequence>
<evidence type="ECO:0000256" key="1">
    <source>
        <dbReference type="SAM" id="SignalP"/>
    </source>
</evidence>